<feature type="non-terminal residue" evidence="2">
    <location>
        <position position="1"/>
    </location>
</feature>
<gene>
    <name evidence="2" type="primary">ZNF837</name>
</gene>
<keyword evidence="1" id="KW-0812">Transmembrane</keyword>
<name>A0A1A8KFF9_NOTKU</name>
<reference evidence="2" key="2">
    <citation type="submission" date="2016-06" db="EMBL/GenBank/DDBJ databases">
        <title>The genome of a short-lived fish provides insights into sex chromosome evolution and the genetic control of aging.</title>
        <authorList>
            <person name="Reichwald K."/>
            <person name="Felder M."/>
            <person name="Petzold A."/>
            <person name="Koch P."/>
            <person name="Groth M."/>
            <person name="Platzer M."/>
        </authorList>
    </citation>
    <scope>NUCLEOTIDE SEQUENCE</scope>
    <source>
        <tissue evidence="2">Brain</tissue>
    </source>
</reference>
<evidence type="ECO:0000256" key="1">
    <source>
        <dbReference type="SAM" id="Phobius"/>
    </source>
</evidence>
<keyword evidence="1" id="KW-1133">Transmembrane helix</keyword>
<dbReference type="EMBL" id="HAEE01011017">
    <property type="protein sequence ID" value="SBR31067.1"/>
    <property type="molecule type" value="Transcribed_RNA"/>
</dbReference>
<feature type="transmembrane region" description="Helical" evidence="1">
    <location>
        <begin position="21"/>
        <end position="38"/>
    </location>
</feature>
<dbReference type="AlphaFoldDB" id="A0A1A8KFF9"/>
<sequence>IYCIFQPYILHKAYTLPHTSHLTYLIFIFLILSALERIKTQKCKTQKYFNAKNQVTEIKTGS</sequence>
<evidence type="ECO:0000313" key="2">
    <source>
        <dbReference type="EMBL" id="SBR31067.1"/>
    </source>
</evidence>
<protein>
    <submittedName>
        <fullName evidence="2">Zinc finger protein 837</fullName>
    </submittedName>
</protein>
<reference evidence="2" key="1">
    <citation type="submission" date="2016-05" db="EMBL/GenBank/DDBJ databases">
        <authorList>
            <person name="Lavstsen T."/>
            <person name="Jespersen J.S."/>
        </authorList>
    </citation>
    <scope>NUCLEOTIDE SEQUENCE</scope>
    <source>
        <tissue evidence="2">Brain</tissue>
    </source>
</reference>
<organism evidence="2">
    <name type="scientific">Nothobranchius kuhntae</name>
    <name type="common">Beira killifish</name>
    <dbReference type="NCBI Taxonomy" id="321403"/>
    <lineage>
        <taxon>Eukaryota</taxon>
        <taxon>Metazoa</taxon>
        <taxon>Chordata</taxon>
        <taxon>Craniata</taxon>
        <taxon>Vertebrata</taxon>
        <taxon>Euteleostomi</taxon>
        <taxon>Actinopterygii</taxon>
        <taxon>Neopterygii</taxon>
        <taxon>Teleostei</taxon>
        <taxon>Neoteleostei</taxon>
        <taxon>Acanthomorphata</taxon>
        <taxon>Ovalentaria</taxon>
        <taxon>Atherinomorphae</taxon>
        <taxon>Cyprinodontiformes</taxon>
        <taxon>Nothobranchiidae</taxon>
        <taxon>Nothobranchius</taxon>
    </lineage>
</organism>
<proteinExistence type="predicted"/>
<accession>A0A1A8KFF9</accession>
<keyword evidence="1" id="KW-0472">Membrane</keyword>
<feature type="non-terminal residue" evidence="2">
    <location>
        <position position="62"/>
    </location>
</feature>